<feature type="domain" description="Carboxylesterase type B" evidence="4">
    <location>
        <begin position="30"/>
        <end position="544"/>
    </location>
</feature>
<dbReference type="AlphaFoldDB" id="A0A1V6UJ70"/>
<comment type="caution">
    <text evidence="5">The sequence shown here is derived from an EMBL/GenBank/DDBJ whole genome shotgun (WGS) entry which is preliminary data.</text>
</comment>
<dbReference type="InterPro" id="IPR029058">
    <property type="entry name" value="AB_hydrolase_fold"/>
</dbReference>
<evidence type="ECO:0000256" key="3">
    <source>
        <dbReference type="RuleBase" id="RU361235"/>
    </source>
</evidence>
<sequence length="598" mass="64763">MGFTGISNLLLLALAITPAGRATPVQTSSPVVDLGYATYQGYHDNTYDLNVFKGIRYAAPPVGKLRWQAPQAPLVNRGSIQPATKQPPICPQFGGAKLPEVYGFNSALGDEDCLFLNVYAPPGAKDLPVLLWIHGGGYGLFGAFYDPSELISTNGNGFISVMIQYRLGAFGFLSSKAVHTHGKTNAGLLDMRFALEWVQEHIEKFGGDASRVTIAGESSGAGSVMLQSMAYGGREDNLFNNVIAASPYSTALHQYDGKVPTRHYDDFAARAGCRKGRHMSEAAVFDCLVKADTNTLQYAGANVSISGEWGTWAFLPVVDGEFIQELPSKQLFEKKVSGKRVLSGNNANEGVPLSPPSVSTTGGFLSYVHSAFPLLSGRDYSRLLDIYKFWDSSPENNGPRYDTLGDRGPTALNQSEMATGLQQTVFNIYAESSFDCPSYWLADAFSGDGTKESWKYQYSITPSYHGADLSAYFSVGATTPTRGLIDAFQKIWGNFIINDTPVISVIDAKGGADNATVPEGVNGDISWPKWNSRSPVLMNLNTTGGTTVYVEVTDSLTYWLREGPGVTNDFKLADASKWEGGRGQRCEFWRSVGPRVPA</sequence>
<protein>
    <recommendedName>
        <fullName evidence="3">Carboxylic ester hydrolase</fullName>
        <ecNumber evidence="3">3.1.1.-</ecNumber>
    </recommendedName>
</protein>
<name>A0A1V6UJ70_9EURO</name>
<dbReference type="Pfam" id="PF00135">
    <property type="entry name" value="COesterase"/>
    <property type="match status" value="1"/>
</dbReference>
<dbReference type="PANTHER" id="PTHR11559">
    <property type="entry name" value="CARBOXYLESTERASE"/>
    <property type="match status" value="1"/>
</dbReference>
<evidence type="ECO:0000313" key="6">
    <source>
        <dbReference type="Proteomes" id="UP000191500"/>
    </source>
</evidence>
<dbReference type="InterPro" id="IPR050309">
    <property type="entry name" value="Type-B_Carboxylest/Lipase"/>
</dbReference>
<dbReference type="EMBL" id="MDDG01000008">
    <property type="protein sequence ID" value="OQE38476.1"/>
    <property type="molecule type" value="Genomic_DNA"/>
</dbReference>
<dbReference type="InterPro" id="IPR019819">
    <property type="entry name" value="Carboxylesterase_B_CS"/>
</dbReference>
<comment type="similarity">
    <text evidence="1 3">Belongs to the type-B carboxylesterase/lipase family.</text>
</comment>
<dbReference type="GO" id="GO:0016787">
    <property type="term" value="F:hydrolase activity"/>
    <property type="evidence" value="ECO:0007669"/>
    <property type="project" value="UniProtKB-KW"/>
</dbReference>
<gene>
    <name evidence="5" type="ORF">PENCOP_c008G07689</name>
</gene>
<evidence type="ECO:0000256" key="1">
    <source>
        <dbReference type="ARBA" id="ARBA00005964"/>
    </source>
</evidence>
<dbReference type="PROSITE" id="PS00941">
    <property type="entry name" value="CARBOXYLESTERASE_B_2"/>
    <property type="match status" value="1"/>
</dbReference>
<keyword evidence="3" id="KW-0732">Signal</keyword>
<keyword evidence="2 3" id="KW-0378">Hydrolase</keyword>
<dbReference type="FunFam" id="3.40.50.1820:FF:000266">
    <property type="entry name" value="Carboxylic ester hydrolase"/>
    <property type="match status" value="1"/>
</dbReference>
<reference evidence="6" key="1">
    <citation type="journal article" date="2017" name="Nat. Microbiol.">
        <title>Global analysis of biosynthetic gene clusters reveals vast potential of secondary metabolite production in Penicillium species.</title>
        <authorList>
            <person name="Nielsen J.C."/>
            <person name="Grijseels S."/>
            <person name="Prigent S."/>
            <person name="Ji B."/>
            <person name="Dainat J."/>
            <person name="Nielsen K.F."/>
            <person name="Frisvad J.C."/>
            <person name="Workman M."/>
            <person name="Nielsen J."/>
        </authorList>
    </citation>
    <scope>NUCLEOTIDE SEQUENCE [LARGE SCALE GENOMIC DNA]</scope>
    <source>
        <strain evidence="6">IBT 31321</strain>
    </source>
</reference>
<dbReference type="InterPro" id="IPR019826">
    <property type="entry name" value="Carboxylesterase_B_AS"/>
</dbReference>
<evidence type="ECO:0000256" key="2">
    <source>
        <dbReference type="ARBA" id="ARBA00022801"/>
    </source>
</evidence>
<dbReference type="STRING" id="36646.A0A1V6UJ70"/>
<feature type="chain" id="PRO_5011821851" description="Carboxylic ester hydrolase" evidence="3">
    <location>
        <begin position="23"/>
        <end position="598"/>
    </location>
</feature>
<evidence type="ECO:0000259" key="4">
    <source>
        <dbReference type="Pfam" id="PF00135"/>
    </source>
</evidence>
<dbReference type="GO" id="GO:0017000">
    <property type="term" value="P:antibiotic biosynthetic process"/>
    <property type="evidence" value="ECO:0007669"/>
    <property type="project" value="UniProtKB-ARBA"/>
</dbReference>
<feature type="signal peptide" evidence="3">
    <location>
        <begin position="1"/>
        <end position="22"/>
    </location>
</feature>
<proteinExistence type="inferred from homology"/>
<organism evidence="5 6">
    <name type="scientific">Penicillium coprophilum</name>
    <dbReference type="NCBI Taxonomy" id="36646"/>
    <lineage>
        <taxon>Eukaryota</taxon>
        <taxon>Fungi</taxon>
        <taxon>Dikarya</taxon>
        <taxon>Ascomycota</taxon>
        <taxon>Pezizomycotina</taxon>
        <taxon>Eurotiomycetes</taxon>
        <taxon>Eurotiomycetidae</taxon>
        <taxon>Eurotiales</taxon>
        <taxon>Aspergillaceae</taxon>
        <taxon>Penicillium</taxon>
    </lineage>
</organism>
<dbReference type="EC" id="3.1.1.-" evidence="3"/>
<keyword evidence="6" id="KW-1185">Reference proteome</keyword>
<dbReference type="Gene3D" id="3.40.50.1820">
    <property type="entry name" value="alpha/beta hydrolase"/>
    <property type="match status" value="1"/>
</dbReference>
<accession>A0A1V6UJ70</accession>
<evidence type="ECO:0000313" key="5">
    <source>
        <dbReference type="EMBL" id="OQE38476.1"/>
    </source>
</evidence>
<dbReference type="Proteomes" id="UP000191500">
    <property type="component" value="Unassembled WGS sequence"/>
</dbReference>
<dbReference type="InterPro" id="IPR002018">
    <property type="entry name" value="CarbesteraseB"/>
</dbReference>
<dbReference type="SUPFAM" id="SSF53474">
    <property type="entry name" value="alpha/beta-Hydrolases"/>
    <property type="match status" value="1"/>
</dbReference>
<dbReference type="PROSITE" id="PS00122">
    <property type="entry name" value="CARBOXYLESTERASE_B_1"/>
    <property type="match status" value="1"/>
</dbReference>
<dbReference type="GO" id="GO:0072330">
    <property type="term" value="P:monocarboxylic acid biosynthetic process"/>
    <property type="evidence" value="ECO:0007669"/>
    <property type="project" value="UniProtKB-ARBA"/>
</dbReference>